<name>A0A2C8FDI9_9BACT</name>
<keyword evidence="3" id="KW-1185">Reference proteome</keyword>
<dbReference type="Proteomes" id="UP000219215">
    <property type="component" value="Chromosome DPRO"/>
</dbReference>
<feature type="domain" description="Phage tail assembly chaperone-like" evidence="1">
    <location>
        <begin position="110"/>
        <end position="167"/>
    </location>
</feature>
<dbReference type="EMBL" id="LT907975">
    <property type="protein sequence ID" value="SOB60525.1"/>
    <property type="molecule type" value="Genomic_DNA"/>
</dbReference>
<proteinExistence type="predicted"/>
<evidence type="ECO:0000313" key="2">
    <source>
        <dbReference type="EMBL" id="SOB60525.1"/>
    </source>
</evidence>
<sequence length="169" mass="19163">MLINYYFDDNGYFIRKGFANPGSQPPRDATRQCIPDCPAGYIPKRVNGAWTLEETNHGKQAWKTDTAMPVTIKQHGQIPAGLTLLAPPEYPVWNPATNEWDIDLIAKEQDIRAKRDSLLKDTDWTQLADCPLSSEDIVVWQDYRQALRDIPQQAGFPASIIWPEPPAAW</sequence>
<dbReference type="RefSeq" id="WP_232005641.1">
    <property type="nucleotide sequence ID" value="NZ_LT907975.1"/>
</dbReference>
<reference evidence="3" key="1">
    <citation type="submission" date="2017-09" db="EMBL/GenBank/DDBJ databases">
        <authorList>
            <person name="Regsiter A."/>
            <person name="William W."/>
        </authorList>
    </citation>
    <scope>NUCLEOTIDE SEQUENCE [LARGE SCALE GENOMIC DNA]</scope>
    <source>
        <strain evidence="3">500-1</strain>
    </source>
</reference>
<dbReference type="Pfam" id="PF16778">
    <property type="entry name" value="Phage_tail_APC"/>
    <property type="match status" value="1"/>
</dbReference>
<evidence type="ECO:0000259" key="1">
    <source>
        <dbReference type="Pfam" id="PF16778"/>
    </source>
</evidence>
<dbReference type="Gene3D" id="6.10.140.1310">
    <property type="match status" value="1"/>
</dbReference>
<evidence type="ECO:0000313" key="3">
    <source>
        <dbReference type="Proteomes" id="UP000219215"/>
    </source>
</evidence>
<protein>
    <recommendedName>
        <fullName evidence="1">Phage tail assembly chaperone-like domain-containing protein</fullName>
    </recommendedName>
</protein>
<dbReference type="KEGG" id="pprf:DPRO_3609"/>
<accession>A0A2C8FDI9</accession>
<gene>
    <name evidence="2" type="ORF">DPRO_3609</name>
</gene>
<dbReference type="AlphaFoldDB" id="A0A2C8FDI9"/>
<organism evidence="2 3">
    <name type="scientific">Pseudodesulfovibrio profundus</name>
    <dbReference type="NCBI Taxonomy" id="57320"/>
    <lineage>
        <taxon>Bacteria</taxon>
        <taxon>Pseudomonadati</taxon>
        <taxon>Thermodesulfobacteriota</taxon>
        <taxon>Desulfovibrionia</taxon>
        <taxon>Desulfovibrionales</taxon>
        <taxon>Desulfovibrionaceae</taxon>
    </lineage>
</organism>
<dbReference type="InterPro" id="IPR031893">
    <property type="entry name" value="Phage_tail_APC"/>
</dbReference>